<feature type="domain" description="Protein kinase" evidence="2">
    <location>
        <begin position="108"/>
        <end position="368"/>
    </location>
</feature>
<dbReference type="InterPro" id="IPR045133">
    <property type="entry name" value="IRE1/2-like"/>
</dbReference>
<feature type="domain" description="CARD" evidence="3">
    <location>
        <begin position="1"/>
        <end position="68"/>
    </location>
</feature>
<evidence type="ECO:0000259" key="2">
    <source>
        <dbReference type="PROSITE" id="PS50011"/>
    </source>
</evidence>
<accession>A0ABP1QME4</accession>
<dbReference type="Gene3D" id="1.25.40.20">
    <property type="entry name" value="Ankyrin repeat-containing domain"/>
    <property type="match status" value="2"/>
</dbReference>
<name>A0ABP1QME4_9HEXA</name>
<protein>
    <submittedName>
        <fullName evidence="4">Uncharacterized protein</fullName>
    </submittedName>
</protein>
<evidence type="ECO:0000313" key="5">
    <source>
        <dbReference type="Proteomes" id="UP001642540"/>
    </source>
</evidence>
<dbReference type="InterPro" id="IPR001315">
    <property type="entry name" value="CARD"/>
</dbReference>
<feature type="repeat" description="ANK" evidence="1">
    <location>
        <begin position="661"/>
        <end position="694"/>
    </location>
</feature>
<organism evidence="4 5">
    <name type="scientific">Orchesella dallaii</name>
    <dbReference type="NCBI Taxonomy" id="48710"/>
    <lineage>
        <taxon>Eukaryota</taxon>
        <taxon>Metazoa</taxon>
        <taxon>Ecdysozoa</taxon>
        <taxon>Arthropoda</taxon>
        <taxon>Hexapoda</taxon>
        <taxon>Collembola</taxon>
        <taxon>Entomobryomorpha</taxon>
        <taxon>Entomobryoidea</taxon>
        <taxon>Orchesellidae</taxon>
        <taxon>Orchesellinae</taxon>
        <taxon>Orchesella</taxon>
    </lineage>
</organism>
<dbReference type="SUPFAM" id="SSF56112">
    <property type="entry name" value="Protein kinase-like (PK-like)"/>
    <property type="match status" value="1"/>
</dbReference>
<keyword evidence="5" id="KW-1185">Reference proteome</keyword>
<dbReference type="PROSITE" id="PS50088">
    <property type="entry name" value="ANK_REPEAT"/>
    <property type="match status" value="2"/>
</dbReference>
<feature type="repeat" description="ANK" evidence="1">
    <location>
        <begin position="522"/>
        <end position="560"/>
    </location>
</feature>
<dbReference type="PROSITE" id="PS50297">
    <property type="entry name" value="ANK_REP_REGION"/>
    <property type="match status" value="1"/>
</dbReference>
<reference evidence="4 5" key="1">
    <citation type="submission" date="2024-08" db="EMBL/GenBank/DDBJ databases">
        <authorList>
            <person name="Cucini C."/>
            <person name="Frati F."/>
        </authorList>
    </citation>
    <scope>NUCLEOTIDE SEQUENCE [LARGE SCALE GENOMIC DNA]</scope>
</reference>
<dbReference type="InterPro" id="IPR002110">
    <property type="entry name" value="Ankyrin_rpt"/>
</dbReference>
<dbReference type="Pfam" id="PF12796">
    <property type="entry name" value="Ank_2"/>
    <property type="match status" value="2"/>
</dbReference>
<dbReference type="EMBL" id="CAXLJM020000040">
    <property type="protein sequence ID" value="CAL8108719.1"/>
    <property type="molecule type" value="Genomic_DNA"/>
</dbReference>
<dbReference type="InterPro" id="IPR011029">
    <property type="entry name" value="DEATH-like_dom_sf"/>
</dbReference>
<dbReference type="Gene3D" id="1.10.510.10">
    <property type="entry name" value="Transferase(Phosphotransferase) domain 1"/>
    <property type="match status" value="1"/>
</dbReference>
<dbReference type="Pfam" id="PF00069">
    <property type="entry name" value="Pkinase"/>
    <property type="match status" value="1"/>
</dbReference>
<dbReference type="Proteomes" id="UP001642540">
    <property type="component" value="Unassembled WGS sequence"/>
</dbReference>
<dbReference type="InterPro" id="IPR000719">
    <property type="entry name" value="Prot_kinase_dom"/>
</dbReference>
<dbReference type="InterPro" id="IPR011009">
    <property type="entry name" value="Kinase-like_dom_sf"/>
</dbReference>
<keyword evidence="1" id="KW-0040">ANK repeat</keyword>
<dbReference type="SMART" id="SM00248">
    <property type="entry name" value="ANK"/>
    <property type="match status" value="5"/>
</dbReference>
<dbReference type="Pfam" id="PF00023">
    <property type="entry name" value="Ank"/>
    <property type="match status" value="1"/>
</dbReference>
<evidence type="ECO:0000256" key="1">
    <source>
        <dbReference type="PROSITE-ProRule" id="PRU00023"/>
    </source>
</evidence>
<dbReference type="PANTHER" id="PTHR13954:SF6">
    <property type="entry name" value="NON-SPECIFIC SERINE_THREONINE PROTEIN KINASE"/>
    <property type="match status" value="1"/>
</dbReference>
<dbReference type="Gene3D" id="1.10.533.10">
    <property type="entry name" value="Death Domain, Fas"/>
    <property type="match status" value="1"/>
</dbReference>
<proteinExistence type="predicted"/>
<dbReference type="PROSITE" id="PS50209">
    <property type="entry name" value="CARD"/>
    <property type="match status" value="1"/>
</dbReference>
<dbReference type="SUPFAM" id="SSF48403">
    <property type="entry name" value="Ankyrin repeat"/>
    <property type="match status" value="1"/>
</dbReference>
<evidence type="ECO:0000313" key="4">
    <source>
        <dbReference type="EMBL" id="CAL8108719.1"/>
    </source>
</evidence>
<comment type="caution">
    <text evidence="4">The sequence shown here is derived from an EMBL/GenBank/DDBJ whole genome shotgun (WGS) entry which is preliminary data.</text>
</comment>
<dbReference type="PANTHER" id="PTHR13954">
    <property type="entry name" value="IRE1-RELATED"/>
    <property type="match status" value="1"/>
</dbReference>
<gene>
    <name evidence="4" type="ORF">ODALV1_LOCUS13068</name>
</gene>
<dbReference type="PROSITE" id="PS50011">
    <property type="entry name" value="PROTEIN_KINASE_DOM"/>
    <property type="match status" value="1"/>
</dbReference>
<dbReference type="Gene3D" id="3.30.200.20">
    <property type="entry name" value="Phosphorylase Kinase, domain 1"/>
    <property type="match status" value="1"/>
</dbReference>
<dbReference type="InterPro" id="IPR036770">
    <property type="entry name" value="Ankyrin_rpt-contain_sf"/>
</dbReference>
<sequence length="797" mass="91020">MEEWESEIIKKNMDKLVQQTSCNSTLLITLVASSILSNNDVDELSTFGNDKSAQAYKFYNMMITRKRGFEMLVKALHETKQSGAVNILTTGRVNRRMIGLDELSEIAYDENTLVGKGMYGTTVFKGKWSNRDVAVKRVLSFSEIEKNAIANEIDNLKLCDSHENVVRYFGAKEVQNFVVIVLELCEMTLKHWVTKDKSIQINQREILRQITVGLEWLHENDILLLGMKPENVLLKRKPARVKLSGFGLSTRVQRTEELDFVPKHNVVETLGFEAPELEAQANETLEDKPKCTFASDVYSLGCMYYYVLTDGANDFGDLKNIENLEKDLEHSDEEYKAIVQDIIIIKQMISDDPTTRPSCSSLLSQPILKSRSSNENKGGDQNKDLLTEEAPLLRFIQKNNPQNKQASKTHDKLIEAGLIDIVLSDNLNLIKICFENLPKDMEVRGIWNNELKSVLLHVAVNSALNSQGFSNILSEELVQDPLIHECIWNIHQLAIEKFENKCRTLRLLFKLNPRLVDSKDKDGLTPLHHAILRHFDNKNQRHALIDLLINNNADLDAKDYDDVTPLQRSLKYSLIEVVMLLIHNGASPDEQFFKMLIWKNSPLLFHKIIECFSNKVRNKNFPDIDEVGSVLHFAVSKFEVLEKTLEIFKRDGYDFKMKNKLGQNILHVAIEAQRDESFLKTLIMFGADWRAEDNHKWNMIHYSAHSSNMPALKLFISLGCDINAKDVLGDTPLHCMFSSQIEPSTECVIQLIQHGADVNSINYQGLSPAHMTSFVYQTLAHKRVIEILQNYSNKLLP</sequence>
<evidence type="ECO:0000259" key="3">
    <source>
        <dbReference type="PROSITE" id="PS50209"/>
    </source>
</evidence>
<dbReference type="SUPFAM" id="SSF47986">
    <property type="entry name" value="DEATH domain"/>
    <property type="match status" value="1"/>
</dbReference>